<dbReference type="Pfam" id="PF00072">
    <property type="entry name" value="Response_reg"/>
    <property type="match status" value="1"/>
</dbReference>
<feature type="domain" description="Histidine kinase" evidence="6">
    <location>
        <begin position="185"/>
        <end position="399"/>
    </location>
</feature>
<keyword evidence="8" id="KW-0418">Kinase</keyword>
<dbReference type="SMART" id="SM00448">
    <property type="entry name" value="REC"/>
    <property type="match status" value="1"/>
</dbReference>
<dbReference type="InterPro" id="IPR005467">
    <property type="entry name" value="His_kinase_dom"/>
</dbReference>
<dbReference type="InterPro" id="IPR036097">
    <property type="entry name" value="HisK_dim/P_sf"/>
</dbReference>
<comment type="catalytic activity">
    <reaction evidence="1">
        <text>ATP + protein L-histidine = ADP + protein N-phospho-L-histidine.</text>
        <dbReference type="EC" id="2.7.13.3"/>
    </reaction>
</comment>
<dbReference type="Proteomes" id="UP000708576">
    <property type="component" value="Unassembled WGS sequence"/>
</dbReference>
<evidence type="ECO:0000256" key="5">
    <source>
        <dbReference type="SAM" id="Coils"/>
    </source>
</evidence>
<accession>A0ABS5K0H2</accession>
<evidence type="ECO:0000259" key="7">
    <source>
        <dbReference type="PROSITE" id="PS50110"/>
    </source>
</evidence>
<reference evidence="8 9" key="1">
    <citation type="journal article" date="2015" name="Int. J. Syst. Evol. Microbiol.">
        <title>Carboxylicivirga linearis sp. nov., isolated from a sea cucumber culture pond.</title>
        <authorList>
            <person name="Wang F.Q."/>
            <person name="Zhou Y.X."/>
            <person name="Lin X.Z."/>
            <person name="Chen G.J."/>
            <person name="Du Z.J."/>
        </authorList>
    </citation>
    <scope>NUCLEOTIDE SEQUENCE [LARGE SCALE GENOMIC DNA]</scope>
    <source>
        <strain evidence="8 9">FB218</strain>
    </source>
</reference>
<feature type="modified residue" description="4-aspartylphosphate" evidence="4">
    <location>
        <position position="64"/>
    </location>
</feature>
<evidence type="ECO:0000313" key="9">
    <source>
        <dbReference type="Proteomes" id="UP000708576"/>
    </source>
</evidence>
<evidence type="ECO:0000259" key="6">
    <source>
        <dbReference type="PROSITE" id="PS50109"/>
    </source>
</evidence>
<dbReference type="SUPFAM" id="SSF55874">
    <property type="entry name" value="ATPase domain of HSP90 chaperone/DNA topoisomerase II/histidine kinase"/>
    <property type="match status" value="1"/>
</dbReference>
<keyword evidence="8" id="KW-0808">Transferase</keyword>
<evidence type="ECO:0000256" key="2">
    <source>
        <dbReference type="ARBA" id="ARBA00012438"/>
    </source>
</evidence>
<dbReference type="InterPro" id="IPR011006">
    <property type="entry name" value="CheY-like_superfamily"/>
</dbReference>
<protein>
    <recommendedName>
        <fullName evidence="2">histidine kinase</fullName>
        <ecNumber evidence="2">2.7.13.3</ecNumber>
    </recommendedName>
</protein>
<proteinExistence type="predicted"/>
<dbReference type="Pfam" id="PF02518">
    <property type="entry name" value="HATPase_c"/>
    <property type="match status" value="1"/>
</dbReference>
<evidence type="ECO:0000313" key="8">
    <source>
        <dbReference type="EMBL" id="MBS2100653.1"/>
    </source>
</evidence>
<dbReference type="InterPro" id="IPR001789">
    <property type="entry name" value="Sig_transdc_resp-reg_receiver"/>
</dbReference>
<feature type="coiled-coil region" evidence="5">
    <location>
        <begin position="151"/>
        <end position="178"/>
    </location>
</feature>
<dbReference type="Gene3D" id="3.30.565.10">
    <property type="entry name" value="Histidine kinase-like ATPase, C-terminal domain"/>
    <property type="match status" value="1"/>
</dbReference>
<dbReference type="Pfam" id="PF00512">
    <property type="entry name" value="HisKA"/>
    <property type="match status" value="1"/>
</dbReference>
<evidence type="ECO:0000256" key="3">
    <source>
        <dbReference type="ARBA" id="ARBA00022553"/>
    </source>
</evidence>
<sequence length="402" mass="45701">MMNKLNNQIKYMKSSVLIVDDNPKNLQVLAALLFDNNYEVEIASSGKDAITWTEKRAFDAILLDIMMPEMNGFETCKVIKSNKKTDHIPIIFLTARHDVESIEEGFIAGGIDYITKPFNQSELLIRLKTHIELKKSKEKLIDVNSWLNTEVDKKTIELRTANKQLKELNVQLSQLDEAKNYFLNSVSHEIRTPLNGIIGAISLLKAYEHNDNILEIINLLDSSIKKMEKYSFSALQISQLHLKGVSQLVLKPLSIKPIIKSILQQYEGKASDKGIQLSIESNSADIEINADYKLLHTAIVSLLECSLAFTGKGEIKIEVTTQEENILISIIDTGSPYDDIKIQHFFNSIENQNYQFKRTNSIELYLTNLITLLHKGRLELNNRKEIEGTKTTISIPFFQSDL</sequence>
<keyword evidence="3 4" id="KW-0597">Phosphoprotein</keyword>
<dbReference type="Gene3D" id="1.10.287.130">
    <property type="match status" value="1"/>
</dbReference>
<dbReference type="SMART" id="SM00388">
    <property type="entry name" value="HisKA"/>
    <property type="match status" value="1"/>
</dbReference>
<dbReference type="InterPro" id="IPR036890">
    <property type="entry name" value="HATPase_C_sf"/>
</dbReference>
<organism evidence="8 9">
    <name type="scientific">Carboxylicivirga linearis</name>
    <dbReference type="NCBI Taxonomy" id="1628157"/>
    <lineage>
        <taxon>Bacteria</taxon>
        <taxon>Pseudomonadati</taxon>
        <taxon>Bacteroidota</taxon>
        <taxon>Bacteroidia</taxon>
        <taxon>Marinilabiliales</taxon>
        <taxon>Marinilabiliaceae</taxon>
        <taxon>Carboxylicivirga</taxon>
    </lineage>
</organism>
<dbReference type="PROSITE" id="PS50109">
    <property type="entry name" value="HIS_KIN"/>
    <property type="match status" value="1"/>
</dbReference>
<comment type="caution">
    <text evidence="8">The sequence shown here is derived from an EMBL/GenBank/DDBJ whole genome shotgun (WGS) entry which is preliminary data.</text>
</comment>
<evidence type="ECO:0000256" key="1">
    <source>
        <dbReference type="ARBA" id="ARBA00000085"/>
    </source>
</evidence>
<dbReference type="PANTHER" id="PTHR43547">
    <property type="entry name" value="TWO-COMPONENT HISTIDINE KINASE"/>
    <property type="match status" value="1"/>
</dbReference>
<dbReference type="SUPFAM" id="SSF52172">
    <property type="entry name" value="CheY-like"/>
    <property type="match status" value="1"/>
</dbReference>
<keyword evidence="9" id="KW-1185">Reference proteome</keyword>
<dbReference type="GO" id="GO:0016301">
    <property type="term" value="F:kinase activity"/>
    <property type="evidence" value="ECO:0007669"/>
    <property type="project" value="UniProtKB-KW"/>
</dbReference>
<dbReference type="CDD" id="cd00082">
    <property type="entry name" value="HisKA"/>
    <property type="match status" value="1"/>
</dbReference>
<dbReference type="CDD" id="cd19920">
    <property type="entry name" value="REC_PA4781-like"/>
    <property type="match status" value="1"/>
</dbReference>
<dbReference type="EMBL" id="JAGUCO010000027">
    <property type="protein sequence ID" value="MBS2100653.1"/>
    <property type="molecule type" value="Genomic_DNA"/>
</dbReference>
<dbReference type="PROSITE" id="PS50110">
    <property type="entry name" value="RESPONSE_REGULATORY"/>
    <property type="match status" value="1"/>
</dbReference>
<gene>
    <name evidence="8" type="ORF">KEM10_20370</name>
</gene>
<dbReference type="PANTHER" id="PTHR43547:SF2">
    <property type="entry name" value="HYBRID SIGNAL TRANSDUCTION HISTIDINE KINASE C"/>
    <property type="match status" value="1"/>
</dbReference>
<dbReference type="InterPro" id="IPR003594">
    <property type="entry name" value="HATPase_dom"/>
</dbReference>
<dbReference type="Gene3D" id="3.40.50.2300">
    <property type="match status" value="1"/>
</dbReference>
<evidence type="ECO:0000256" key="4">
    <source>
        <dbReference type="PROSITE-ProRule" id="PRU00169"/>
    </source>
</evidence>
<dbReference type="InterPro" id="IPR003661">
    <property type="entry name" value="HisK_dim/P_dom"/>
</dbReference>
<keyword evidence="5" id="KW-0175">Coiled coil</keyword>
<dbReference type="EC" id="2.7.13.3" evidence="2"/>
<feature type="domain" description="Response regulatory" evidence="7">
    <location>
        <begin position="15"/>
        <end position="131"/>
    </location>
</feature>
<name>A0ABS5K0H2_9BACT</name>
<dbReference type="SUPFAM" id="SSF47384">
    <property type="entry name" value="Homodimeric domain of signal transducing histidine kinase"/>
    <property type="match status" value="1"/>
</dbReference>